<sequence>MTDPDLRWDTEYLGHSQDVHKKWYRLKDTTVELNKVARVPLTFYHSLSVLLCYNLCSISVKDSKSGTCSDSTSNDRNWALVAAKDAPSAPQAQIRTKTRLPTQLT</sequence>
<dbReference type="AlphaFoldDB" id="A0AAE0SJI4"/>
<evidence type="ECO:0000313" key="2">
    <source>
        <dbReference type="Proteomes" id="UP001195483"/>
    </source>
</evidence>
<evidence type="ECO:0000313" key="1">
    <source>
        <dbReference type="EMBL" id="KAK3592841.1"/>
    </source>
</evidence>
<proteinExistence type="predicted"/>
<keyword evidence="2" id="KW-1185">Reference proteome</keyword>
<accession>A0AAE0SJI4</accession>
<organism evidence="1 2">
    <name type="scientific">Potamilus streckersoni</name>
    <dbReference type="NCBI Taxonomy" id="2493646"/>
    <lineage>
        <taxon>Eukaryota</taxon>
        <taxon>Metazoa</taxon>
        <taxon>Spiralia</taxon>
        <taxon>Lophotrochozoa</taxon>
        <taxon>Mollusca</taxon>
        <taxon>Bivalvia</taxon>
        <taxon>Autobranchia</taxon>
        <taxon>Heteroconchia</taxon>
        <taxon>Palaeoheterodonta</taxon>
        <taxon>Unionida</taxon>
        <taxon>Unionoidea</taxon>
        <taxon>Unionidae</taxon>
        <taxon>Ambleminae</taxon>
        <taxon>Lampsilini</taxon>
        <taxon>Potamilus</taxon>
    </lineage>
</organism>
<reference evidence="1" key="3">
    <citation type="submission" date="2023-05" db="EMBL/GenBank/DDBJ databases">
        <authorList>
            <person name="Smith C.H."/>
        </authorList>
    </citation>
    <scope>NUCLEOTIDE SEQUENCE</scope>
    <source>
        <strain evidence="1">CHS0354</strain>
        <tissue evidence="1">Mantle</tissue>
    </source>
</reference>
<gene>
    <name evidence="1" type="ORF">CHS0354_028917</name>
</gene>
<comment type="caution">
    <text evidence="1">The sequence shown here is derived from an EMBL/GenBank/DDBJ whole genome shotgun (WGS) entry which is preliminary data.</text>
</comment>
<dbReference type="Proteomes" id="UP001195483">
    <property type="component" value="Unassembled WGS sequence"/>
</dbReference>
<protein>
    <submittedName>
        <fullName evidence="1">Uncharacterized protein</fullName>
    </submittedName>
</protein>
<name>A0AAE0SJI4_9BIVA</name>
<dbReference type="EMBL" id="JAEAOA010001734">
    <property type="protein sequence ID" value="KAK3592841.1"/>
    <property type="molecule type" value="Genomic_DNA"/>
</dbReference>
<reference evidence="1" key="2">
    <citation type="journal article" date="2021" name="Genome Biol. Evol.">
        <title>Developing a high-quality reference genome for a parasitic bivalve with doubly uniparental inheritance (Bivalvia: Unionida).</title>
        <authorList>
            <person name="Smith C.H."/>
        </authorList>
    </citation>
    <scope>NUCLEOTIDE SEQUENCE</scope>
    <source>
        <strain evidence="1">CHS0354</strain>
        <tissue evidence="1">Mantle</tissue>
    </source>
</reference>
<reference evidence="1" key="1">
    <citation type="journal article" date="2021" name="Genome Biol. Evol.">
        <title>A High-Quality Reference Genome for a Parasitic Bivalve with Doubly Uniparental Inheritance (Bivalvia: Unionida).</title>
        <authorList>
            <person name="Smith C.H."/>
        </authorList>
    </citation>
    <scope>NUCLEOTIDE SEQUENCE</scope>
    <source>
        <strain evidence="1">CHS0354</strain>
    </source>
</reference>